<dbReference type="EMBL" id="JWJG01000028">
    <property type="protein sequence ID" value="KIF81638.1"/>
    <property type="molecule type" value="Genomic_DNA"/>
</dbReference>
<dbReference type="AlphaFoldDB" id="A0A0C1Y3F5"/>
<dbReference type="RefSeq" id="WP_040038583.1">
    <property type="nucleotide sequence ID" value="NZ_JWJG01000007.1"/>
</dbReference>
<evidence type="ECO:0000313" key="7">
    <source>
        <dbReference type="EMBL" id="KIF81638.1"/>
    </source>
</evidence>
<sequence>MMNSVIKILMFQALGEAVAYELSLPIPGAVIGMLFLFFYLLARDTEDKSLLTFSTRFLGYMTLLFVPAAVGIMLHMERIANEWLPITVALTTSTVASIAITAFVVRRLRK</sequence>
<keyword evidence="4 6" id="KW-1133">Transmembrane helix</keyword>
<evidence type="ECO:0000256" key="2">
    <source>
        <dbReference type="ARBA" id="ARBA00022475"/>
    </source>
</evidence>
<feature type="transmembrane region" description="Helical" evidence="6">
    <location>
        <begin position="86"/>
        <end position="105"/>
    </location>
</feature>
<comment type="subcellular location">
    <subcellularLocation>
        <location evidence="1">Cell membrane</location>
        <topology evidence="1">Multi-pass membrane protein</topology>
    </subcellularLocation>
</comment>
<protein>
    <recommendedName>
        <fullName evidence="11">Murein hydrolase transporter LrgA</fullName>
    </recommendedName>
</protein>
<feature type="transmembrane region" description="Helical" evidence="6">
    <location>
        <begin position="25"/>
        <end position="42"/>
    </location>
</feature>
<proteinExistence type="predicted"/>
<dbReference type="InterPro" id="IPR005538">
    <property type="entry name" value="LrgA/CidA"/>
</dbReference>
<evidence type="ECO:0000256" key="1">
    <source>
        <dbReference type="ARBA" id="ARBA00004651"/>
    </source>
</evidence>
<reference evidence="7 10" key="1">
    <citation type="submission" date="2014-12" db="EMBL/GenBank/DDBJ databases">
        <title>Denitrispirillum autotrophicum gen. nov., sp. nov., Denitrifying, Facultatively Autotrophic Bacteria Isolated from Rice Paddy Soil.</title>
        <authorList>
            <person name="Ishii S."/>
            <person name="Ashida N."/>
            <person name="Ohno H."/>
            <person name="Otsuka S."/>
            <person name="Yokota A."/>
            <person name="Senoo K."/>
        </authorList>
    </citation>
    <scope>NUCLEOTIDE SEQUENCE [LARGE SCALE GENOMIC DNA]</scope>
    <source>
        <strain evidence="7 10">TSA66</strain>
    </source>
</reference>
<organism evidence="7 10">
    <name type="scientific">Noviherbaspirillum autotrophicum</name>
    <dbReference type="NCBI Taxonomy" id="709839"/>
    <lineage>
        <taxon>Bacteria</taxon>
        <taxon>Pseudomonadati</taxon>
        <taxon>Pseudomonadota</taxon>
        <taxon>Betaproteobacteria</taxon>
        <taxon>Burkholderiales</taxon>
        <taxon>Oxalobacteraceae</taxon>
        <taxon>Noviherbaspirillum</taxon>
    </lineage>
</organism>
<evidence type="ECO:0000256" key="3">
    <source>
        <dbReference type="ARBA" id="ARBA00022692"/>
    </source>
</evidence>
<keyword evidence="3 6" id="KW-0812">Transmembrane</keyword>
<evidence type="ECO:0008006" key="11">
    <source>
        <dbReference type="Google" id="ProtNLM"/>
    </source>
</evidence>
<dbReference type="EMBL" id="JWJG01000007">
    <property type="protein sequence ID" value="KIF84115.1"/>
    <property type="molecule type" value="Genomic_DNA"/>
</dbReference>
<evidence type="ECO:0000256" key="4">
    <source>
        <dbReference type="ARBA" id="ARBA00022989"/>
    </source>
</evidence>
<keyword evidence="10" id="KW-1185">Reference proteome</keyword>
<dbReference type="PANTHER" id="PTHR33931:SF2">
    <property type="entry name" value="HOLIN-LIKE PROTEIN CIDA"/>
    <property type="match status" value="1"/>
</dbReference>
<feature type="transmembrane region" description="Helical" evidence="6">
    <location>
        <begin position="54"/>
        <end position="74"/>
    </location>
</feature>
<name>A0A0C1Y3F5_9BURK</name>
<evidence type="ECO:0000313" key="10">
    <source>
        <dbReference type="Proteomes" id="UP000031572"/>
    </source>
</evidence>
<keyword evidence="2" id="KW-1003">Cell membrane</keyword>
<dbReference type="GO" id="GO:0005886">
    <property type="term" value="C:plasma membrane"/>
    <property type="evidence" value="ECO:0007669"/>
    <property type="project" value="UniProtKB-SubCell"/>
</dbReference>
<dbReference type="PANTHER" id="PTHR33931">
    <property type="entry name" value="HOLIN-LIKE PROTEIN CIDA-RELATED"/>
    <property type="match status" value="1"/>
</dbReference>
<dbReference type="EMBL" id="JWJG01000028">
    <property type="protein sequence ID" value="KIF81999.1"/>
    <property type="molecule type" value="Genomic_DNA"/>
</dbReference>
<dbReference type="STRING" id="709839.TSA66_00795"/>
<keyword evidence="5 6" id="KW-0472">Membrane</keyword>
<evidence type="ECO:0000256" key="5">
    <source>
        <dbReference type="ARBA" id="ARBA00023136"/>
    </source>
</evidence>
<gene>
    <name evidence="9" type="ORF">TSA66_00795</name>
    <name evidence="7" type="ORF">TSA66_13905</name>
    <name evidence="8" type="ORF">TSA66_16240</name>
</gene>
<evidence type="ECO:0000313" key="9">
    <source>
        <dbReference type="EMBL" id="KIF84115.1"/>
    </source>
</evidence>
<dbReference type="Proteomes" id="UP000031572">
    <property type="component" value="Unassembled WGS sequence"/>
</dbReference>
<evidence type="ECO:0000313" key="8">
    <source>
        <dbReference type="EMBL" id="KIF81999.1"/>
    </source>
</evidence>
<comment type="caution">
    <text evidence="7">The sequence shown here is derived from an EMBL/GenBank/DDBJ whole genome shotgun (WGS) entry which is preliminary data.</text>
</comment>
<dbReference type="OrthoDB" id="385012at2"/>
<dbReference type="Pfam" id="PF03788">
    <property type="entry name" value="LrgA"/>
    <property type="match status" value="1"/>
</dbReference>
<accession>A0A0C1Y3F5</accession>
<evidence type="ECO:0000256" key="6">
    <source>
        <dbReference type="SAM" id="Phobius"/>
    </source>
</evidence>